<dbReference type="SUPFAM" id="SSF53448">
    <property type="entry name" value="Nucleotide-diphospho-sugar transferases"/>
    <property type="match status" value="1"/>
</dbReference>
<evidence type="ECO:0000313" key="1">
    <source>
        <dbReference type="EMBL" id="MFC7407470.1"/>
    </source>
</evidence>
<dbReference type="PANTHER" id="PTHR35105">
    <property type="entry name" value="EXPRESSED PROTEIN"/>
    <property type="match status" value="1"/>
</dbReference>
<proteinExistence type="predicted"/>
<gene>
    <name evidence="1" type="ORF">ACFQPB_01205</name>
</gene>
<comment type="caution">
    <text evidence="1">The sequence shown here is derived from an EMBL/GenBank/DDBJ whole genome shotgun (WGS) entry which is preliminary data.</text>
</comment>
<organism evidence="1 2">
    <name type="scientific">Hydrogenophaga atypica</name>
    <dbReference type="NCBI Taxonomy" id="249409"/>
    <lineage>
        <taxon>Bacteria</taxon>
        <taxon>Pseudomonadati</taxon>
        <taxon>Pseudomonadota</taxon>
        <taxon>Betaproteobacteria</taxon>
        <taxon>Burkholderiales</taxon>
        <taxon>Comamonadaceae</taxon>
        <taxon>Hydrogenophaga</taxon>
    </lineage>
</organism>
<dbReference type="InterPro" id="IPR029044">
    <property type="entry name" value="Nucleotide-diphossugar_trans"/>
</dbReference>
<evidence type="ECO:0000313" key="2">
    <source>
        <dbReference type="Proteomes" id="UP001596501"/>
    </source>
</evidence>
<dbReference type="RefSeq" id="WP_382219116.1">
    <property type="nucleotide sequence ID" value="NZ_JBHTCA010000001.1"/>
</dbReference>
<dbReference type="EMBL" id="JBHTCA010000001">
    <property type="protein sequence ID" value="MFC7407470.1"/>
    <property type="molecule type" value="Genomic_DNA"/>
</dbReference>
<reference evidence="2" key="1">
    <citation type="journal article" date="2019" name="Int. J. Syst. Evol. Microbiol.">
        <title>The Global Catalogue of Microorganisms (GCM) 10K type strain sequencing project: providing services to taxonomists for standard genome sequencing and annotation.</title>
        <authorList>
            <consortium name="The Broad Institute Genomics Platform"/>
            <consortium name="The Broad Institute Genome Sequencing Center for Infectious Disease"/>
            <person name="Wu L."/>
            <person name="Ma J."/>
        </authorList>
    </citation>
    <scope>NUCLEOTIDE SEQUENCE [LARGE SCALE GENOMIC DNA]</scope>
    <source>
        <strain evidence="2">CGMCC 1.12371</strain>
    </source>
</reference>
<protein>
    <submittedName>
        <fullName evidence="1">Glycosyltransferase</fullName>
    </submittedName>
</protein>
<keyword evidence="2" id="KW-1185">Reference proteome</keyword>
<dbReference type="Proteomes" id="UP001596501">
    <property type="component" value="Unassembled WGS sequence"/>
</dbReference>
<sequence>MIRIFIGYDPRETVAWHVLTHSILARSSQPVSFVPLALNNLQGLMWRERNPLQSTEFSFSRFLTPYLSGYEGWSLFMDCDMLVLDDIAKLWALRDERYAVMCVQHDHQPNETVKFLNQPQTAYGKKNWSSVMLFNNARCKALTPDYVNTASGLELHQFKWLDDDTLIGELPKAWNHLVGYEPHAEGMSNVHFTLGGPYFNEFAECAYSTEWEEEKASTLRVDQN</sequence>
<dbReference type="PANTHER" id="PTHR35105:SF2">
    <property type="entry name" value="PROTEIN CDI"/>
    <property type="match status" value="1"/>
</dbReference>
<dbReference type="Gene3D" id="3.90.550.10">
    <property type="entry name" value="Spore Coat Polysaccharide Biosynthesis Protein SpsA, Chain A"/>
    <property type="match status" value="1"/>
</dbReference>
<accession>A0ABW2QDD9</accession>
<name>A0ABW2QDD9_9BURK</name>